<dbReference type="PANTHER" id="PTHR30111">
    <property type="entry name" value="33 KDA CHAPERONIN"/>
    <property type="match status" value="1"/>
</dbReference>
<dbReference type="InterPro" id="IPR016154">
    <property type="entry name" value="Heat_shock_Hsp33_C"/>
</dbReference>
<accession>A0A7G9B219</accession>
<dbReference type="SUPFAM" id="SSF118352">
    <property type="entry name" value="HSP33 redox switch-like"/>
    <property type="match status" value="1"/>
</dbReference>
<dbReference type="SUPFAM" id="SSF64397">
    <property type="entry name" value="Hsp33 domain"/>
    <property type="match status" value="1"/>
</dbReference>
<dbReference type="KEGG" id="ohi:H8790_08945"/>
<dbReference type="PANTHER" id="PTHR30111:SF1">
    <property type="entry name" value="33 KDA CHAPERONIN"/>
    <property type="match status" value="1"/>
</dbReference>
<evidence type="ECO:0000313" key="7">
    <source>
        <dbReference type="EMBL" id="QNL43600.1"/>
    </source>
</evidence>
<dbReference type="CDD" id="cd00498">
    <property type="entry name" value="Hsp33"/>
    <property type="match status" value="1"/>
</dbReference>
<organism evidence="7 8">
    <name type="scientific">Oscillibacter hominis</name>
    <dbReference type="NCBI Taxonomy" id="2763056"/>
    <lineage>
        <taxon>Bacteria</taxon>
        <taxon>Bacillati</taxon>
        <taxon>Bacillota</taxon>
        <taxon>Clostridia</taxon>
        <taxon>Eubacteriales</taxon>
        <taxon>Oscillospiraceae</taxon>
        <taxon>Oscillibacter</taxon>
    </lineage>
</organism>
<dbReference type="GO" id="GO:0005737">
    <property type="term" value="C:cytoplasm"/>
    <property type="evidence" value="ECO:0007669"/>
    <property type="project" value="UniProtKB-SubCell"/>
</dbReference>
<dbReference type="GO" id="GO:0051082">
    <property type="term" value="F:unfolded protein binding"/>
    <property type="evidence" value="ECO:0007669"/>
    <property type="project" value="UniProtKB-UniRule"/>
</dbReference>
<keyword evidence="5 6" id="KW-0676">Redox-active center</keyword>
<dbReference type="AlphaFoldDB" id="A0A7G9B219"/>
<dbReference type="PIRSF" id="PIRSF005261">
    <property type="entry name" value="Heat_shock_Hsp33"/>
    <property type="match status" value="1"/>
</dbReference>
<dbReference type="Proteomes" id="UP000515960">
    <property type="component" value="Chromosome"/>
</dbReference>
<protein>
    <recommendedName>
        <fullName evidence="6">33 kDa chaperonin</fullName>
    </recommendedName>
    <alternativeName>
        <fullName evidence="6">Heat shock protein 33 homolog</fullName>
        <shortName evidence="6">HSP33</shortName>
    </alternativeName>
</protein>
<keyword evidence="8" id="KW-1185">Reference proteome</keyword>
<feature type="disulfide bond" description="Redox-active" evidence="6">
    <location>
        <begin position="271"/>
        <end position="274"/>
    </location>
</feature>
<gene>
    <name evidence="6 7" type="primary">hslO</name>
    <name evidence="7" type="ORF">H8790_08945</name>
</gene>
<evidence type="ECO:0000256" key="2">
    <source>
        <dbReference type="ARBA" id="ARBA00022833"/>
    </source>
</evidence>
<dbReference type="NCBIfam" id="NF001033">
    <property type="entry name" value="PRK00114.1"/>
    <property type="match status" value="1"/>
</dbReference>
<dbReference type="Gene3D" id="3.55.30.10">
    <property type="entry name" value="Hsp33 domain"/>
    <property type="match status" value="1"/>
</dbReference>
<evidence type="ECO:0000256" key="3">
    <source>
        <dbReference type="ARBA" id="ARBA00023157"/>
    </source>
</evidence>
<dbReference type="GO" id="GO:0044183">
    <property type="term" value="F:protein folding chaperone"/>
    <property type="evidence" value="ECO:0007669"/>
    <property type="project" value="TreeGrafter"/>
</dbReference>
<dbReference type="InterPro" id="IPR016153">
    <property type="entry name" value="Heat_shock_Hsp33_N"/>
</dbReference>
<sequence>MGDQLIRAISKDGFVKASAVSTRELTERARQIHTLLPVATAALGRTLAAASMMGNALKVEGGSVTVQIKGGGPLGTILAVSDDLGNVRGYVQDPHVDLPLRPDGKLDVGTAVGMGGTITVIKDLRMKDPYVGSVALLGGEIAEDVAQYFVESEQIPTACGLGVLVERDQSVRAAGGYLIQLLPGAPEDVIAKVEGGILAAGPVTGLLDGEGDPESMLRAVMGDFEIEVLERSPIEYRCYCSRDRMERALISLGADELSGMLKEQGGVEMTCQFCDQVQRFSAAELQTLIDSIGARKK</sequence>
<keyword evidence="4 6" id="KW-0143">Chaperone</keyword>
<dbReference type="Pfam" id="PF01430">
    <property type="entry name" value="HSP33"/>
    <property type="match status" value="1"/>
</dbReference>
<evidence type="ECO:0000313" key="8">
    <source>
        <dbReference type="Proteomes" id="UP000515960"/>
    </source>
</evidence>
<keyword evidence="2 6" id="KW-0862">Zinc</keyword>
<dbReference type="RefSeq" id="WP_187332191.1">
    <property type="nucleotide sequence ID" value="NZ_CP060490.1"/>
</dbReference>
<name>A0A7G9B219_9FIRM</name>
<evidence type="ECO:0000256" key="6">
    <source>
        <dbReference type="HAMAP-Rule" id="MF_00117"/>
    </source>
</evidence>
<comment type="similarity">
    <text evidence="6">Belongs to the HSP33 family.</text>
</comment>
<dbReference type="HAMAP" id="MF_00117">
    <property type="entry name" value="HslO"/>
    <property type="match status" value="1"/>
</dbReference>
<proteinExistence type="inferred from homology"/>
<evidence type="ECO:0000256" key="4">
    <source>
        <dbReference type="ARBA" id="ARBA00023186"/>
    </source>
</evidence>
<comment type="PTM">
    <text evidence="6">Under oxidizing conditions two disulfide bonds are formed involving the reactive cysteines. Under reducing conditions zinc is bound to the reactive cysteines and the protein is inactive.</text>
</comment>
<evidence type="ECO:0000256" key="1">
    <source>
        <dbReference type="ARBA" id="ARBA00022490"/>
    </source>
</evidence>
<reference evidence="7 8" key="1">
    <citation type="submission" date="2020-08" db="EMBL/GenBank/DDBJ databases">
        <authorList>
            <person name="Liu C."/>
            <person name="Sun Q."/>
        </authorList>
    </citation>
    <scope>NUCLEOTIDE SEQUENCE [LARGE SCALE GENOMIC DNA]</scope>
    <source>
        <strain evidence="7 8">NSJ-62</strain>
    </source>
</reference>
<dbReference type="InterPro" id="IPR000397">
    <property type="entry name" value="Heat_shock_Hsp33"/>
</dbReference>
<comment type="function">
    <text evidence="6">Redox regulated molecular chaperone. Protects both thermally unfolding and oxidatively damaged proteins from irreversible aggregation. Plays an important role in the bacterial defense system toward oxidative stress.</text>
</comment>
<dbReference type="Gene3D" id="3.90.1280.10">
    <property type="entry name" value="HSP33 redox switch-like"/>
    <property type="match status" value="1"/>
</dbReference>
<evidence type="ECO:0000256" key="5">
    <source>
        <dbReference type="ARBA" id="ARBA00023284"/>
    </source>
</evidence>
<dbReference type="GO" id="GO:0042026">
    <property type="term" value="P:protein refolding"/>
    <property type="evidence" value="ECO:0007669"/>
    <property type="project" value="TreeGrafter"/>
</dbReference>
<keyword evidence="3 6" id="KW-1015">Disulfide bond</keyword>
<dbReference type="EMBL" id="CP060490">
    <property type="protein sequence ID" value="QNL43600.1"/>
    <property type="molecule type" value="Genomic_DNA"/>
</dbReference>
<keyword evidence="1 6" id="KW-0963">Cytoplasm</keyword>
<comment type="subcellular location">
    <subcellularLocation>
        <location evidence="6">Cytoplasm</location>
    </subcellularLocation>
</comment>
<feature type="disulfide bond" description="Redox-active" evidence="6">
    <location>
        <begin position="238"/>
        <end position="240"/>
    </location>
</feature>